<dbReference type="CDD" id="cd07067">
    <property type="entry name" value="HP_PGM_like"/>
    <property type="match status" value="1"/>
</dbReference>
<gene>
    <name evidence="1" type="ORF">ACFPXP_14835</name>
</gene>
<dbReference type="SUPFAM" id="SSF53254">
    <property type="entry name" value="Phosphoglycerate mutase-like"/>
    <property type="match status" value="1"/>
</dbReference>
<dbReference type="PANTHER" id="PTHR48100">
    <property type="entry name" value="BROAD-SPECIFICITY PHOSPHATASE YOR283W-RELATED"/>
    <property type="match status" value="1"/>
</dbReference>
<name>A0ABW1IRI5_9BACL</name>
<dbReference type="InterPro" id="IPR050275">
    <property type="entry name" value="PGM_Phosphatase"/>
</dbReference>
<evidence type="ECO:0000313" key="2">
    <source>
        <dbReference type="Proteomes" id="UP001596250"/>
    </source>
</evidence>
<sequence>METILYFVRHAESPYSKQHERERGLSSKGQADAAMAAALLEHEKIDVIVCSPYVRAMETIRRISEQKGLSIETYEDLRERTLAGPDYDIPFESFFDAIQRCFQEPDYAFPGGESNKSAQARAVKVLDKIIRDHPNESIVVGTHGNIMTLLLQHFDPQIGYDFWRSISMPDIYRLTLEDGMLRELKRIWKDQTH</sequence>
<dbReference type="RefSeq" id="WP_379895090.1">
    <property type="nucleotide sequence ID" value="NZ_CBCSCT010000033.1"/>
</dbReference>
<keyword evidence="2" id="KW-1185">Reference proteome</keyword>
<evidence type="ECO:0000313" key="1">
    <source>
        <dbReference type="EMBL" id="MFC5987680.1"/>
    </source>
</evidence>
<reference evidence="2" key="1">
    <citation type="journal article" date="2019" name="Int. J. Syst. Evol. Microbiol.">
        <title>The Global Catalogue of Microorganisms (GCM) 10K type strain sequencing project: providing services to taxonomists for standard genome sequencing and annotation.</title>
        <authorList>
            <consortium name="The Broad Institute Genomics Platform"/>
            <consortium name="The Broad Institute Genome Sequencing Center for Infectious Disease"/>
            <person name="Wu L."/>
            <person name="Ma J."/>
        </authorList>
    </citation>
    <scope>NUCLEOTIDE SEQUENCE [LARGE SCALE GENOMIC DNA]</scope>
    <source>
        <strain evidence="2">CCM 8749</strain>
    </source>
</reference>
<dbReference type="Gene3D" id="3.40.50.1240">
    <property type="entry name" value="Phosphoglycerate mutase-like"/>
    <property type="match status" value="1"/>
</dbReference>
<dbReference type="Pfam" id="PF00300">
    <property type="entry name" value="His_Phos_1"/>
    <property type="match status" value="1"/>
</dbReference>
<dbReference type="SMART" id="SM00855">
    <property type="entry name" value="PGAM"/>
    <property type="match status" value="1"/>
</dbReference>
<dbReference type="PANTHER" id="PTHR48100:SF59">
    <property type="entry name" value="ADENOSYLCOBALAMIN_ALPHA-RIBAZOLE PHOSPHATASE"/>
    <property type="match status" value="1"/>
</dbReference>
<organism evidence="1 2">
    <name type="scientific">Marinicrinis lubricantis</name>
    <dbReference type="NCBI Taxonomy" id="2086470"/>
    <lineage>
        <taxon>Bacteria</taxon>
        <taxon>Bacillati</taxon>
        <taxon>Bacillota</taxon>
        <taxon>Bacilli</taxon>
        <taxon>Bacillales</taxon>
        <taxon>Paenibacillaceae</taxon>
    </lineage>
</organism>
<proteinExistence type="predicted"/>
<accession>A0ABW1IRI5</accession>
<protein>
    <submittedName>
        <fullName evidence="1">Histidine phosphatase family protein</fullName>
    </submittedName>
</protein>
<dbReference type="Proteomes" id="UP001596250">
    <property type="component" value="Unassembled WGS sequence"/>
</dbReference>
<dbReference type="InterPro" id="IPR029033">
    <property type="entry name" value="His_PPase_superfam"/>
</dbReference>
<dbReference type="EMBL" id="JBHSQV010000168">
    <property type="protein sequence ID" value="MFC5987680.1"/>
    <property type="molecule type" value="Genomic_DNA"/>
</dbReference>
<comment type="caution">
    <text evidence="1">The sequence shown here is derived from an EMBL/GenBank/DDBJ whole genome shotgun (WGS) entry which is preliminary data.</text>
</comment>
<dbReference type="InterPro" id="IPR013078">
    <property type="entry name" value="His_Pase_superF_clade-1"/>
</dbReference>